<protein>
    <submittedName>
        <fullName evidence="3">Uncharacterized protein LOC112684158</fullName>
    </submittedName>
</protein>
<dbReference type="OrthoDB" id="6624520at2759"/>
<reference evidence="3" key="1">
    <citation type="submission" date="2025-08" db="UniProtKB">
        <authorList>
            <consortium name="RefSeq"/>
        </authorList>
    </citation>
    <scope>IDENTIFICATION</scope>
    <source>
        <tissue evidence="3">Whole body</tissue>
    </source>
</reference>
<sequence>MQVFTIHGLHNDNYVLLIYFLLQNKHTETYVQLFKHVLHHCDTNGFLFSPTYVHIDFESAIHSAVRHVLPTAQIKGCRFHLGQSWWRIIQYLGLTKVFKDYNSEKGQFLKYLFGLPFLHSDEVEECFQNDLQSILLIEDEQINKFIDYIFKTYITKDASFPPYLWAEFTPTTNRTTNSCEAFHSKLNNLFISSHPNIYNFIDGRNSPSFMEMGRNSPNAQNSPSTVRKCWNYVGPRTLTNSSRKYKYSSLLGRIE</sequence>
<feature type="domain" description="MULE transposase" evidence="1">
    <location>
        <begin position="4"/>
        <end position="82"/>
    </location>
</feature>
<dbReference type="GeneID" id="112684158"/>
<dbReference type="RefSeq" id="XP_025411298.1">
    <property type="nucleotide sequence ID" value="XM_025555513.1"/>
</dbReference>
<evidence type="ECO:0000313" key="3">
    <source>
        <dbReference type="RefSeq" id="XP_025411298.1"/>
    </source>
</evidence>
<dbReference type="InterPro" id="IPR018289">
    <property type="entry name" value="MULE_transposase_dom"/>
</dbReference>
<name>A0A8B8FKX3_9HEMI</name>
<evidence type="ECO:0000313" key="2">
    <source>
        <dbReference type="Proteomes" id="UP000694846"/>
    </source>
</evidence>
<dbReference type="Pfam" id="PF10551">
    <property type="entry name" value="MULE"/>
    <property type="match status" value="1"/>
</dbReference>
<organism evidence="2 3">
    <name type="scientific">Sipha flava</name>
    <name type="common">yellow sugarcane aphid</name>
    <dbReference type="NCBI Taxonomy" id="143950"/>
    <lineage>
        <taxon>Eukaryota</taxon>
        <taxon>Metazoa</taxon>
        <taxon>Ecdysozoa</taxon>
        <taxon>Arthropoda</taxon>
        <taxon>Hexapoda</taxon>
        <taxon>Insecta</taxon>
        <taxon>Pterygota</taxon>
        <taxon>Neoptera</taxon>
        <taxon>Paraneoptera</taxon>
        <taxon>Hemiptera</taxon>
        <taxon>Sternorrhyncha</taxon>
        <taxon>Aphidomorpha</taxon>
        <taxon>Aphidoidea</taxon>
        <taxon>Aphididae</taxon>
        <taxon>Sipha</taxon>
    </lineage>
</organism>
<keyword evidence="2" id="KW-1185">Reference proteome</keyword>
<proteinExistence type="predicted"/>
<gene>
    <name evidence="3" type="primary">LOC112684158</name>
</gene>
<evidence type="ECO:0000259" key="1">
    <source>
        <dbReference type="Pfam" id="PF10551"/>
    </source>
</evidence>
<dbReference type="Proteomes" id="UP000694846">
    <property type="component" value="Unplaced"/>
</dbReference>
<dbReference type="AlphaFoldDB" id="A0A8B8FKX3"/>
<accession>A0A8B8FKX3</accession>